<evidence type="ECO:0000313" key="1">
    <source>
        <dbReference type="EMBL" id="KAF8444876.1"/>
    </source>
</evidence>
<accession>A0AAD4C1K1</accession>
<dbReference type="AlphaFoldDB" id="A0AAD4C1K1"/>
<name>A0AAD4C1K1_BOLED</name>
<reference evidence="1" key="1">
    <citation type="submission" date="2019-10" db="EMBL/GenBank/DDBJ databases">
        <authorList>
            <consortium name="DOE Joint Genome Institute"/>
            <person name="Kuo A."/>
            <person name="Miyauchi S."/>
            <person name="Kiss E."/>
            <person name="Drula E."/>
            <person name="Kohler A."/>
            <person name="Sanchez-Garcia M."/>
            <person name="Andreopoulos B."/>
            <person name="Barry K.W."/>
            <person name="Bonito G."/>
            <person name="Buee M."/>
            <person name="Carver A."/>
            <person name="Chen C."/>
            <person name="Cichocki N."/>
            <person name="Clum A."/>
            <person name="Culley D."/>
            <person name="Crous P.W."/>
            <person name="Fauchery L."/>
            <person name="Girlanda M."/>
            <person name="Hayes R."/>
            <person name="Keri Z."/>
            <person name="LaButti K."/>
            <person name="Lipzen A."/>
            <person name="Lombard V."/>
            <person name="Magnuson J."/>
            <person name="Maillard F."/>
            <person name="Morin E."/>
            <person name="Murat C."/>
            <person name="Nolan M."/>
            <person name="Ohm R."/>
            <person name="Pangilinan J."/>
            <person name="Pereira M."/>
            <person name="Perotto S."/>
            <person name="Peter M."/>
            <person name="Riley R."/>
            <person name="Sitrit Y."/>
            <person name="Stielow B."/>
            <person name="Szollosi G."/>
            <person name="Zifcakova L."/>
            <person name="Stursova M."/>
            <person name="Spatafora J.W."/>
            <person name="Tedersoo L."/>
            <person name="Vaario L.-M."/>
            <person name="Yamada A."/>
            <person name="Yan M."/>
            <person name="Wang P."/>
            <person name="Xu J."/>
            <person name="Bruns T."/>
            <person name="Baldrian P."/>
            <person name="Vilgalys R."/>
            <person name="Henrissat B."/>
            <person name="Grigoriev I.V."/>
            <person name="Hibbett D."/>
            <person name="Nagy L.G."/>
            <person name="Martin F.M."/>
        </authorList>
    </citation>
    <scope>NUCLEOTIDE SEQUENCE</scope>
    <source>
        <strain evidence="1">BED1</strain>
    </source>
</reference>
<proteinExistence type="predicted"/>
<keyword evidence="2" id="KW-1185">Reference proteome</keyword>
<evidence type="ECO:0000313" key="2">
    <source>
        <dbReference type="Proteomes" id="UP001194468"/>
    </source>
</evidence>
<comment type="caution">
    <text evidence="1">The sequence shown here is derived from an EMBL/GenBank/DDBJ whole genome shotgun (WGS) entry which is preliminary data.</text>
</comment>
<organism evidence="1 2">
    <name type="scientific">Boletus edulis BED1</name>
    <dbReference type="NCBI Taxonomy" id="1328754"/>
    <lineage>
        <taxon>Eukaryota</taxon>
        <taxon>Fungi</taxon>
        <taxon>Dikarya</taxon>
        <taxon>Basidiomycota</taxon>
        <taxon>Agaricomycotina</taxon>
        <taxon>Agaricomycetes</taxon>
        <taxon>Agaricomycetidae</taxon>
        <taxon>Boletales</taxon>
        <taxon>Boletineae</taxon>
        <taxon>Boletaceae</taxon>
        <taxon>Boletoideae</taxon>
        <taxon>Boletus</taxon>
    </lineage>
</organism>
<sequence length="146" mass="17417">MSLSTGNLLSLTDFTAFDLPAKKWMRLIHPKMRLRVRAQNRDFVSSAVKVDDQSVDRMTHGSSVHWSWNDDAQFPRPSFDDDEEFEIEIERRFLLWYKCIRRTQRTSIDQIRTGDREYYIVTIHPHLRPSLRDSALRSLNHWDPNI</sequence>
<dbReference type="Proteomes" id="UP001194468">
    <property type="component" value="Unassembled WGS sequence"/>
</dbReference>
<gene>
    <name evidence="1" type="ORF">L210DRAFT_3643069</name>
</gene>
<reference evidence="1" key="2">
    <citation type="journal article" date="2020" name="Nat. Commun.">
        <title>Large-scale genome sequencing of mycorrhizal fungi provides insights into the early evolution of symbiotic traits.</title>
        <authorList>
            <person name="Miyauchi S."/>
            <person name="Kiss E."/>
            <person name="Kuo A."/>
            <person name="Drula E."/>
            <person name="Kohler A."/>
            <person name="Sanchez-Garcia M."/>
            <person name="Morin E."/>
            <person name="Andreopoulos B."/>
            <person name="Barry K.W."/>
            <person name="Bonito G."/>
            <person name="Buee M."/>
            <person name="Carver A."/>
            <person name="Chen C."/>
            <person name="Cichocki N."/>
            <person name="Clum A."/>
            <person name="Culley D."/>
            <person name="Crous P.W."/>
            <person name="Fauchery L."/>
            <person name="Girlanda M."/>
            <person name="Hayes R.D."/>
            <person name="Keri Z."/>
            <person name="LaButti K."/>
            <person name="Lipzen A."/>
            <person name="Lombard V."/>
            <person name="Magnuson J."/>
            <person name="Maillard F."/>
            <person name="Murat C."/>
            <person name="Nolan M."/>
            <person name="Ohm R.A."/>
            <person name="Pangilinan J."/>
            <person name="Pereira M.F."/>
            <person name="Perotto S."/>
            <person name="Peter M."/>
            <person name="Pfister S."/>
            <person name="Riley R."/>
            <person name="Sitrit Y."/>
            <person name="Stielow J.B."/>
            <person name="Szollosi G."/>
            <person name="Zifcakova L."/>
            <person name="Stursova M."/>
            <person name="Spatafora J.W."/>
            <person name="Tedersoo L."/>
            <person name="Vaario L.M."/>
            <person name="Yamada A."/>
            <person name="Yan M."/>
            <person name="Wang P."/>
            <person name="Xu J."/>
            <person name="Bruns T."/>
            <person name="Baldrian P."/>
            <person name="Vilgalys R."/>
            <person name="Dunand C."/>
            <person name="Henrissat B."/>
            <person name="Grigoriev I.V."/>
            <person name="Hibbett D."/>
            <person name="Nagy L.G."/>
            <person name="Martin F.M."/>
        </authorList>
    </citation>
    <scope>NUCLEOTIDE SEQUENCE</scope>
    <source>
        <strain evidence="1">BED1</strain>
    </source>
</reference>
<dbReference type="EMBL" id="WHUW01000006">
    <property type="protein sequence ID" value="KAF8444876.1"/>
    <property type="molecule type" value="Genomic_DNA"/>
</dbReference>
<protein>
    <submittedName>
        <fullName evidence="1">Uncharacterized protein</fullName>
    </submittedName>
</protein>